<evidence type="ECO:0000313" key="2">
    <source>
        <dbReference type="EMBL" id="MCJ0766143.1"/>
    </source>
</evidence>
<gene>
    <name evidence="2" type="ORF">MMF98_23275</name>
</gene>
<dbReference type="PANTHER" id="PTHR43355">
    <property type="entry name" value="FLAVIN REDUCTASE (NADPH)"/>
    <property type="match status" value="1"/>
</dbReference>
<organism evidence="2 3">
    <name type="scientific">Variovorax terrae</name>
    <dbReference type="NCBI Taxonomy" id="2923278"/>
    <lineage>
        <taxon>Bacteria</taxon>
        <taxon>Pseudomonadati</taxon>
        <taxon>Pseudomonadota</taxon>
        <taxon>Betaproteobacteria</taxon>
        <taxon>Burkholderiales</taxon>
        <taxon>Comamonadaceae</taxon>
        <taxon>Variovorax</taxon>
    </lineage>
</organism>
<dbReference type="Proteomes" id="UP001139447">
    <property type="component" value="Unassembled WGS sequence"/>
</dbReference>
<dbReference type="SUPFAM" id="SSF51735">
    <property type="entry name" value="NAD(P)-binding Rossmann-fold domains"/>
    <property type="match status" value="1"/>
</dbReference>
<dbReference type="AlphaFoldDB" id="A0A9X2APT4"/>
<dbReference type="InterPro" id="IPR036291">
    <property type="entry name" value="NAD(P)-bd_dom_sf"/>
</dbReference>
<dbReference type="RefSeq" id="WP_243309746.1">
    <property type="nucleotide sequence ID" value="NZ_JALGBI010000004.1"/>
</dbReference>
<dbReference type="InterPro" id="IPR051606">
    <property type="entry name" value="Polyketide_Oxido-like"/>
</dbReference>
<protein>
    <submittedName>
        <fullName evidence="2">NAD(P)H-binding protein</fullName>
    </submittedName>
</protein>
<name>A0A9X2APT4_9BURK</name>
<dbReference type="PANTHER" id="PTHR43355:SF2">
    <property type="entry name" value="FLAVIN REDUCTASE (NADPH)"/>
    <property type="match status" value="1"/>
</dbReference>
<proteinExistence type="predicted"/>
<reference evidence="2" key="1">
    <citation type="submission" date="2022-03" db="EMBL/GenBank/DDBJ databases">
        <authorList>
            <person name="Woo C.Y."/>
        </authorList>
    </citation>
    <scope>NUCLEOTIDE SEQUENCE</scope>
    <source>
        <strain evidence="2">CYS-02</strain>
    </source>
</reference>
<dbReference type="InterPro" id="IPR016040">
    <property type="entry name" value="NAD(P)-bd_dom"/>
</dbReference>
<feature type="domain" description="NAD(P)-binding" evidence="1">
    <location>
        <begin position="16"/>
        <end position="185"/>
    </location>
</feature>
<sequence>MAKIGTNLKSRVAVIGATGRAGGRIIEELLARGHSVTAIARGAASLEARPGLTPCAIDARDSDALARAIEGHDAVISAARFSDLSAVAVIAAVQRAAVARVLVVGGAASLRTADGMRLFDSPTFPEAYRAEAGAGIAFLEALQAERSLDWTFLSPAALFDGQQRTAKFRLGLDNLLIDAQGVSQVSFPDYAIAMVDELEAPAHRRQRFHVAY</sequence>
<accession>A0A9X2APT4</accession>
<dbReference type="Gene3D" id="3.40.50.720">
    <property type="entry name" value="NAD(P)-binding Rossmann-like Domain"/>
    <property type="match status" value="1"/>
</dbReference>
<dbReference type="Pfam" id="PF13460">
    <property type="entry name" value="NAD_binding_10"/>
    <property type="match status" value="1"/>
</dbReference>
<evidence type="ECO:0000259" key="1">
    <source>
        <dbReference type="Pfam" id="PF13460"/>
    </source>
</evidence>
<evidence type="ECO:0000313" key="3">
    <source>
        <dbReference type="Proteomes" id="UP001139447"/>
    </source>
</evidence>
<keyword evidence="3" id="KW-1185">Reference proteome</keyword>
<comment type="caution">
    <text evidence="2">The sequence shown here is derived from an EMBL/GenBank/DDBJ whole genome shotgun (WGS) entry which is preliminary data.</text>
</comment>
<dbReference type="GO" id="GO:0016646">
    <property type="term" value="F:oxidoreductase activity, acting on the CH-NH group of donors, NAD or NADP as acceptor"/>
    <property type="evidence" value="ECO:0007669"/>
    <property type="project" value="TreeGrafter"/>
</dbReference>
<dbReference type="EMBL" id="JALGBI010000004">
    <property type="protein sequence ID" value="MCJ0766143.1"/>
    <property type="molecule type" value="Genomic_DNA"/>
</dbReference>